<dbReference type="RefSeq" id="WP_102610913.1">
    <property type="nucleotide sequence ID" value="NZ_CADIKD010000009.1"/>
</dbReference>
<evidence type="ECO:0000313" key="7">
    <source>
        <dbReference type="Proteomes" id="UP000235347"/>
    </source>
</evidence>
<dbReference type="GO" id="GO:0016620">
    <property type="term" value="F:oxidoreductase activity, acting on the aldehyde or oxo group of donors, NAD or NADP as acceptor"/>
    <property type="evidence" value="ECO:0007669"/>
    <property type="project" value="InterPro"/>
</dbReference>
<dbReference type="Proteomes" id="UP000235347">
    <property type="component" value="Unassembled WGS sequence"/>
</dbReference>
<keyword evidence="7" id="KW-1185">Reference proteome</keyword>
<dbReference type="InterPro" id="IPR016160">
    <property type="entry name" value="Ald_DH_CS_CYS"/>
</dbReference>
<sequence>MEEAKHFIGGRATAPASGESIDVIDPSDGEVFARIARGDAADVDAAVRAARAAYDDAWGQTSAAERGRILSRLSLLIAACGDELARLEARDTGKPLREARADAAALARYFEFYAGACDKLHGETLPYQAGYTVMTVREPHGVTGHIVPWNYPLQIFGRSVGAALAAGNACVVKPSEDACLSLLRVAALAAEAGLPDGALNIVTGYGTQAGAALARHPGVDHISFTGSPGVGTLVAQLAAEHHAPVTLELGGKSPQIVFADADLDAALPTLLAAIVQNAGQTCSAGSRVLIERAIYAPLVERLSAAFDALRVGPSALDPDCGPLINARQHRRVAQFIADAERDGVRLAAQGKIVAEAPRGGFYQAPTLFIDVAPQHRIAQEEIFGPVLAAMPFDDEAQALALANGTRYGLVAGVWTRDGARQLRLARRIRAGQVFVNNYGAGGGVELPFGGTGQSGHGREKGFEALYGFTTLKTIAIRHG</sequence>
<dbReference type="InterPro" id="IPR015590">
    <property type="entry name" value="Aldehyde_DH_dom"/>
</dbReference>
<dbReference type="Gene3D" id="3.40.309.10">
    <property type="entry name" value="Aldehyde Dehydrogenase, Chain A, domain 2"/>
    <property type="match status" value="1"/>
</dbReference>
<evidence type="ECO:0000256" key="2">
    <source>
        <dbReference type="ARBA" id="ARBA00023002"/>
    </source>
</evidence>
<accession>A0A2N7W0I0</accession>
<dbReference type="FunFam" id="3.40.605.10:FF:000007">
    <property type="entry name" value="NAD/NADP-dependent betaine aldehyde dehydrogenase"/>
    <property type="match status" value="1"/>
</dbReference>
<evidence type="ECO:0000313" key="6">
    <source>
        <dbReference type="EMBL" id="PMS22881.1"/>
    </source>
</evidence>
<dbReference type="InterPro" id="IPR016162">
    <property type="entry name" value="Ald_DH_N"/>
</dbReference>
<protein>
    <submittedName>
        <fullName evidence="6">Aldehyde dehydrogenase</fullName>
    </submittedName>
</protein>
<comment type="similarity">
    <text evidence="1 4">Belongs to the aldehyde dehydrogenase family.</text>
</comment>
<dbReference type="InterPro" id="IPR016161">
    <property type="entry name" value="Ald_DH/histidinol_DH"/>
</dbReference>
<dbReference type="EMBL" id="PNYB01000013">
    <property type="protein sequence ID" value="PMS22881.1"/>
    <property type="molecule type" value="Genomic_DNA"/>
</dbReference>
<keyword evidence="2 4" id="KW-0560">Oxidoreductase</keyword>
<feature type="active site" evidence="3">
    <location>
        <position position="248"/>
    </location>
</feature>
<dbReference type="InterPro" id="IPR016163">
    <property type="entry name" value="Ald_DH_C"/>
</dbReference>
<dbReference type="PROSITE" id="PS00070">
    <property type="entry name" value="ALDEHYDE_DEHYDR_CYS"/>
    <property type="match status" value="1"/>
</dbReference>
<evidence type="ECO:0000256" key="1">
    <source>
        <dbReference type="ARBA" id="ARBA00009986"/>
    </source>
</evidence>
<name>A0A2N7W0I0_9BURK</name>
<feature type="domain" description="Aldehyde dehydrogenase" evidence="5">
    <location>
        <begin position="17"/>
        <end position="474"/>
    </location>
</feature>
<evidence type="ECO:0000259" key="5">
    <source>
        <dbReference type="Pfam" id="PF00171"/>
    </source>
</evidence>
<gene>
    <name evidence="6" type="ORF">C0Z19_16525</name>
</gene>
<reference evidence="6 7" key="1">
    <citation type="submission" date="2018-01" db="EMBL/GenBank/DDBJ databases">
        <title>Whole genome analyses suggest that Burkholderia sensu lato contains two further novel genera in the rhizoxinica-symbiotica group Mycetohabitans gen. nov., and Trinickia gen. nov.: implications for the evolution of diazotrophy and nodulation in the Burkholderiaceae.</title>
        <authorList>
            <person name="Estrada-de los Santos P."/>
            <person name="Palmer M."/>
            <person name="Chavez-Ramirez B."/>
            <person name="Beukes C."/>
            <person name="Steenkamp E.T."/>
            <person name="Hirsch A.M."/>
            <person name="Manyaka P."/>
            <person name="Maluk M."/>
            <person name="Lafos M."/>
            <person name="Crook M."/>
            <person name="Gross E."/>
            <person name="Simon M.F."/>
            <person name="Bueno dos Reis Junior F."/>
            <person name="Poole P.S."/>
            <person name="Venter S.N."/>
            <person name="James E.K."/>
        </authorList>
    </citation>
    <scope>NUCLEOTIDE SEQUENCE [LARGE SCALE GENOMIC DNA]</scope>
    <source>
        <strain evidence="6 7">GP25-8</strain>
    </source>
</reference>
<dbReference type="SUPFAM" id="SSF53720">
    <property type="entry name" value="ALDH-like"/>
    <property type="match status" value="1"/>
</dbReference>
<evidence type="ECO:0000256" key="4">
    <source>
        <dbReference type="RuleBase" id="RU003345"/>
    </source>
</evidence>
<dbReference type="Pfam" id="PF00171">
    <property type="entry name" value="Aldedh"/>
    <property type="match status" value="1"/>
</dbReference>
<dbReference type="PROSITE" id="PS00687">
    <property type="entry name" value="ALDEHYDE_DEHYDR_GLU"/>
    <property type="match status" value="1"/>
</dbReference>
<dbReference type="InterPro" id="IPR029510">
    <property type="entry name" value="Ald_DH_CS_GLU"/>
</dbReference>
<dbReference type="CDD" id="cd07109">
    <property type="entry name" value="ALDH_AAS00426"/>
    <property type="match status" value="1"/>
</dbReference>
<dbReference type="Gene3D" id="3.40.605.10">
    <property type="entry name" value="Aldehyde Dehydrogenase, Chain A, domain 1"/>
    <property type="match status" value="1"/>
</dbReference>
<proteinExistence type="inferred from homology"/>
<comment type="caution">
    <text evidence="6">The sequence shown here is derived from an EMBL/GenBank/DDBJ whole genome shotgun (WGS) entry which is preliminary data.</text>
</comment>
<dbReference type="PANTHER" id="PTHR11699">
    <property type="entry name" value="ALDEHYDE DEHYDROGENASE-RELATED"/>
    <property type="match status" value="1"/>
</dbReference>
<evidence type="ECO:0000256" key="3">
    <source>
        <dbReference type="PROSITE-ProRule" id="PRU10007"/>
    </source>
</evidence>
<dbReference type="AlphaFoldDB" id="A0A2N7W0I0"/>
<organism evidence="6 7">
    <name type="scientific">Trinickia soli</name>
    <dbReference type="NCBI Taxonomy" id="380675"/>
    <lineage>
        <taxon>Bacteria</taxon>
        <taxon>Pseudomonadati</taxon>
        <taxon>Pseudomonadota</taxon>
        <taxon>Betaproteobacteria</taxon>
        <taxon>Burkholderiales</taxon>
        <taxon>Burkholderiaceae</taxon>
        <taxon>Trinickia</taxon>
    </lineage>
</organism>